<evidence type="ECO:0000313" key="1">
    <source>
        <dbReference type="EMBL" id="TEB19913.1"/>
    </source>
</evidence>
<organism evidence="1 3">
    <name type="scientific">Coprinellus micaceus</name>
    <name type="common">Glistening ink-cap mushroom</name>
    <name type="synonym">Coprinus micaceus</name>
    <dbReference type="NCBI Taxonomy" id="71717"/>
    <lineage>
        <taxon>Eukaryota</taxon>
        <taxon>Fungi</taxon>
        <taxon>Dikarya</taxon>
        <taxon>Basidiomycota</taxon>
        <taxon>Agaricomycotina</taxon>
        <taxon>Agaricomycetes</taxon>
        <taxon>Agaricomycetidae</taxon>
        <taxon>Agaricales</taxon>
        <taxon>Agaricineae</taxon>
        <taxon>Psathyrellaceae</taxon>
        <taxon>Coprinellus</taxon>
    </lineage>
</organism>
<proteinExistence type="predicted"/>
<comment type="caution">
    <text evidence="1">The sequence shown here is derived from an EMBL/GenBank/DDBJ whole genome shotgun (WGS) entry which is preliminary data.</text>
</comment>
<dbReference type="AlphaFoldDB" id="A0A4Y7SDU4"/>
<keyword evidence="3" id="KW-1185">Reference proteome</keyword>
<evidence type="ECO:0000313" key="2">
    <source>
        <dbReference type="EMBL" id="TEB25715.1"/>
    </source>
</evidence>
<accession>A0A4Y7SDU4</accession>
<gene>
    <name evidence="2" type="ORF">FA13DRAFT_1738052</name>
    <name evidence="1" type="ORF">FA13DRAFT_1743743</name>
</gene>
<reference evidence="1 3" key="1">
    <citation type="journal article" date="2019" name="Nat. Ecol. Evol.">
        <title>Megaphylogeny resolves global patterns of mushroom evolution.</title>
        <authorList>
            <person name="Varga T."/>
            <person name="Krizsan K."/>
            <person name="Foldi C."/>
            <person name="Dima B."/>
            <person name="Sanchez-Garcia M."/>
            <person name="Sanchez-Ramirez S."/>
            <person name="Szollosi G.J."/>
            <person name="Szarkandi J.G."/>
            <person name="Papp V."/>
            <person name="Albert L."/>
            <person name="Andreopoulos W."/>
            <person name="Angelini C."/>
            <person name="Antonin V."/>
            <person name="Barry K.W."/>
            <person name="Bougher N.L."/>
            <person name="Buchanan P."/>
            <person name="Buyck B."/>
            <person name="Bense V."/>
            <person name="Catcheside P."/>
            <person name="Chovatia M."/>
            <person name="Cooper J."/>
            <person name="Damon W."/>
            <person name="Desjardin D."/>
            <person name="Finy P."/>
            <person name="Geml J."/>
            <person name="Haridas S."/>
            <person name="Hughes K."/>
            <person name="Justo A."/>
            <person name="Karasinski D."/>
            <person name="Kautmanova I."/>
            <person name="Kiss B."/>
            <person name="Kocsube S."/>
            <person name="Kotiranta H."/>
            <person name="LaButti K.M."/>
            <person name="Lechner B.E."/>
            <person name="Liimatainen K."/>
            <person name="Lipzen A."/>
            <person name="Lukacs Z."/>
            <person name="Mihaltcheva S."/>
            <person name="Morgado L.N."/>
            <person name="Niskanen T."/>
            <person name="Noordeloos M.E."/>
            <person name="Ohm R.A."/>
            <person name="Ortiz-Santana B."/>
            <person name="Ovrebo C."/>
            <person name="Racz N."/>
            <person name="Riley R."/>
            <person name="Savchenko A."/>
            <person name="Shiryaev A."/>
            <person name="Soop K."/>
            <person name="Spirin V."/>
            <person name="Szebenyi C."/>
            <person name="Tomsovsky M."/>
            <person name="Tulloss R.E."/>
            <person name="Uehling J."/>
            <person name="Grigoriev I.V."/>
            <person name="Vagvolgyi C."/>
            <person name="Papp T."/>
            <person name="Martin F.M."/>
            <person name="Miettinen O."/>
            <person name="Hibbett D.S."/>
            <person name="Nagy L.G."/>
        </authorList>
    </citation>
    <scope>NUCLEOTIDE SEQUENCE [LARGE SCALE GENOMIC DNA]</scope>
    <source>
        <strain evidence="1 3">FP101781</strain>
    </source>
</reference>
<dbReference type="Proteomes" id="UP000298030">
    <property type="component" value="Unassembled WGS sequence"/>
</dbReference>
<dbReference type="EMBL" id="QPFP01000054">
    <property type="protein sequence ID" value="TEB25715.1"/>
    <property type="molecule type" value="Genomic_DNA"/>
</dbReference>
<sequence>MSNQRWKASITKQSRCPVAIPPLLIFGVATSAFQPTVFFKLREYLALSTDWASFDSSVGY</sequence>
<dbReference type="EMBL" id="QPFP01000163">
    <property type="protein sequence ID" value="TEB19913.1"/>
    <property type="molecule type" value="Genomic_DNA"/>
</dbReference>
<evidence type="ECO:0000313" key="3">
    <source>
        <dbReference type="Proteomes" id="UP000298030"/>
    </source>
</evidence>
<name>A0A4Y7SDU4_COPMI</name>
<protein>
    <submittedName>
        <fullName evidence="1">Uncharacterized protein</fullName>
    </submittedName>
</protein>